<accession>A0A2H0UE69</accession>
<dbReference type="EMBL" id="PFBI01000006">
    <property type="protein sequence ID" value="PIR84650.1"/>
    <property type="molecule type" value="Genomic_DNA"/>
</dbReference>
<proteinExistence type="predicted"/>
<dbReference type="AlphaFoldDB" id="A0A2H0UE69"/>
<protein>
    <submittedName>
        <fullName evidence="2">Uncharacterized protein</fullName>
    </submittedName>
</protein>
<evidence type="ECO:0000313" key="2">
    <source>
        <dbReference type="EMBL" id="PIR84650.1"/>
    </source>
</evidence>
<reference evidence="3" key="1">
    <citation type="submission" date="2017-09" db="EMBL/GenBank/DDBJ databases">
        <title>Depth-based differentiation of microbial function through sediment-hosted aquifers and enrichment of novel symbionts in the deep terrestrial subsurface.</title>
        <authorList>
            <person name="Probst A.J."/>
            <person name="Ladd B."/>
            <person name="Jarett J.K."/>
            <person name="Geller-Mcgrath D.E."/>
            <person name="Sieber C.M.K."/>
            <person name="Emerson J.B."/>
            <person name="Anantharaman K."/>
            <person name="Thomas B.C."/>
            <person name="Malmstrom R."/>
            <person name="Stieglmeier M."/>
            <person name="Klingl A."/>
            <person name="Woyke T."/>
            <person name="Ryan C.M."/>
            <person name="Banfield J.F."/>
        </authorList>
    </citation>
    <scope>NUCLEOTIDE SEQUENCE [LARGE SCALE GENOMIC DNA]</scope>
</reference>
<comment type="caution">
    <text evidence="2">The sequence shown here is derived from an EMBL/GenBank/DDBJ whole genome shotgun (WGS) entry which is preliminary data.</text>
</comment>
<keyword evidence="1" id="KW-0812">Transmembrane</keyword>
<keyword evidence="1" id="KW-1133">Transmembrane helix</keyword>
<name>A0A2H0UE69_9BACT</name>
<evidence type="ECO:0000313" key="3">
    <source>
        <dbReference type="Proteomes" id="UP000229344"/>
    </source>
</evidence>
<evidence type="ECO:0000256" key="1">
    <source>
        <dbReference type="SAM" id="Phobius"/>
    </source>
</evidence>
<sequence>MTTKRTTISFIISAVIALAAVGAYALFGYFTMHTQEAFQEDYQNQATLEAQSGEYTTLMRISADLTDERNELRLYVIPKDGVVAFLALIESLGDGNGATVTATDIAVSAGNDGIDTVTLKLHTDGSYSAVIQVLTLLETLPYKTTVQTADLGRSEGTGEWKGEYTITVLKEHDV</sequence>
<feature type="transmembrane region" description="Helical" evidence="1">
    <location>
        <begin position="7"/>
        <end position="30"/>
    </location>
</feature>
<keyword evidence="1" id="KW-0472">Membrane</keyword>
<dbReference type="Proteomes" id="UP000229344">
    <property type="component" value="Unassembled WGS sequence"/>
</dbReference>
<gene>
    <name evidence="2" type="ORF">COU16_03715</name>
</gene>
<organism evidence="2 3">
    <name type="scientific">Candidatus Kaiserbacteria bacterium CG10_big_fil_rev_8_21_14_0_10_47_16</name>
    <dbReference type="NCBI Taxonomy" id="1974608"/>
    <lineage>
        <taxon>Bacteria</taxon>
        <taxon>Candidatus Kaiseribacteriota</taxon>
    </lineage>
</organism>